<keyword evidence="2" id="KW-0812">Transmembrane</keyword>
<keyword evidence="2" id="KW-1133">Transmembrane helix</keyword>
<keyword evidence="2" id="KW-0472">Membrane</keyword>
<sequence>MASGATRRSTYGSVQINLGNLGSNQPKQPNAGTGGGQGSASSSSALLQPIQQATSSSSSQTSLLSPQPPTPPASINPLQTNSTNGPQQTGASNPVQSTSTTATNPQFQSRPSTNTAPPQTPAIPSNPIQSTSATATAHQHQSHPSTNTAPPQTPPIPSNVPLQTSVTGYRLCRFVTRALIGLAVPTIVTGYYLFISFNYLQAGSSNDTDISSMSTGPRRGAAAFYSWFFVATIGINLSKYGLQGAEASMLMDARFWGAKNAMKLMMHGNSSWAGPGGWIKLFREIVYSAGGLLKFVKNLSVYKNAQERNVFPSRLWFILASLSLFVFASLPLSGLTMELGEGYILKKGLYPVVTGRDYWTFNLRTYTSLIRDSRARWLKGTPPNLPAAGIGYTRHGKLDKSKYEFLRKQPSVLPMNDGIPEIFLPAQASVPVEGPSWGLLLQYNCSIVRNSSEFAMLGKYNTEPNSKTTIEEFLDSKKGATNDSNIRIMRTDNNGDSIFIHSYAGKPVTYNPGFEPPYFTQLAISGFEGIDFPIGNSATKCKQFRYSNLTGASYNLDGCTYISYEYEHLLELALFQYSAANPTLRDPQIIADLVNWYSLFPATNNRNESERVDNMRIPLSPIGVQCRSKSQVGLAQINTAGTFTSFQPSDTHVYYPDPNSRGPLGEPGAVTKEQWLMSGAIPLSFGPATVLLESADALEDILHSMQVGVEEFGYIIPKTLWNFTSNEPDLENTQFPVLESGLLRNSLLSLYANYGKLLMYDSERGFDLAGAEARYVEGGEPYNIPFPTSVTRRDILDAYRFYGDDRKGYAFFYQFAFYYHAFRNLNLTASESGKVLVSGVLPWYVPLCLLAPWCFISWILVAGYGFQKRWADTLDAYSMFRFGAEFSDDIKANPDFSNTKIDFQSCSALRKMPGLVGDSDSADPVYGRISLVEKEKGKPLRRNKLFR</sequence>
<dbReference type="OrthoDB" id="5287717at2759"/>
<feature type="transmembrane region" description="Helical" evidence="2">
    <location>
        <begin position="843"/>
        <end position="866"/>
    </location>
</feature>
<name>A0A3N4ID80_ASCIM</name>
<evidence type="ECO:0000313" key="4">
    <source>
        <dbReference type="Proteomes" id="UP000275078"/>
    </source>
</evidence>
<feature type="compositionally biased region" description="Polar residues" evidence="1">
    <location>
        <begin position="1"/>
        <end position="30"/>
    </location>
</feature>
<gene>
    <name evidence="3" type="ORF">BJ508DRAFT_139605</name>
</gene>
<feature type="compositionally biased region" description="Low complexity" evidence="1">
    <location>
        <begin position="39"/>
        <end position="65"/>
    </location>
</feature>
<evidence type="ECO:0000313" key="3">
    <source>
        <dbReference type="EMBL" id="RPA79694.1"/>
    </source>
</evidence>
<dbReference type="Proteomes" id="UP000275078">
    <property type="component" value="Unassembled WGS sequence"/>
</dbReference>
<reference evidence="3 4" key="1">
    <citation type="journal article" date="2018" name="Nat. Ecol. Evol.">
        <title>Pezizomycetes genomes reveal the molecular basis of ectomycorrhizal truffle lifestyle.</title>
        <authorList>
            <person name="Murat C."/>
            <person name="Payen T."/>
            <person name="Noel B."/>
            <person name="Kuo A."/>
            <person name="Morin E."/>
            <person name="Chen J."/>
            <person name="Kohler A."/>
            <person name="Krizsan K."/>
            <person name="Balestrini R."/>
            <person name="Da Silva C."/>
            <person name="Montanini B."/>
            <person name="Hainaut M."/>
            <person name="Levati E."/>
            <person name="Barry K.W."/>
            <person name="Belfiori B."/>
            <person name="Cichocki N."/>
            <person name="Clum A."/>
            <person name="Dockter R.B."/>
            <person name="Fauchery L."/>
            <person name="Guy J."/>
            <person name="Iotti M."/>
            <person name="Le Tacon F."/>
            <person name="Lindquist E.A."/>
            <person name="Lipzen A."/>
            <person name="Malagnac F."/>
            <person name="Mello A."/>
            <person name="Molinier V."/>
            <person name="Miyauchi S."/>
            <person name="Poulain J."/>
            <person name="Riccioni C."/>
            <person name="Rubini A."/>
            <person name="Sitrit Y."/>
            <person name="Splivallo R."/>
            <person name="Traeger S."/>
            <person name="Wang M."/>
            <person name="Zifcakova L."/>
            <person name="Wipf D."/>
            <person name="Zambonelli A."/>
            <person name="Paolocci F."/>
            <person name="Nowrousian M."/>
            <person name="Ottonello S."/>
            <person name="Baldrian P."/>
            <person name="Spatafora J.W."/>
            <person name="Henrissat B."/>
            <person name="Nagy L.G."/>
            <person name="Aury J.M."/>
            <person name="Wincker P."/>
            <person name="Grigoriev I.V."/>
            <person name="Bonfante P."/>
            <person name="Martin F.M."/>
        </authorList>
    </citation>
    <scope>NUCLEOTIDE SEQUENCE [LARGE SCALE GENOMIC DNA]</scope>
    <source>
        <strain evidence="3 4">RN42</strain>
    </source>
</reference>
<feature type="transmembrane region" description="Helical" evidence="2">
    <location>
        <begin position="179"/>
        <end position="200"/>
    </location>
</feature>
<dbReference type="EMBL" id="ML119696">
    <property type="protein sequence ID" value="RPA79694.1"/>
    <property type="molecule type" value="Genomic_DNA"/>
</dbReference>
<organism evidence="3 4">
    <name type="scientific">Ascobolus immersus RN42</name>
    <dbReference type="NCBI Taxonomy" id="1160509"/>
    <lineage>
        <taxon>Eukaryota</taxon>
        <taxon>Fungi</taxon>
        <taxon>Dikarya</taxon>
        <taxon>Ascomycota</taxon>
        <taxon>Pezizomycotina</taxon>
        <taxon>Pezizomycetes</taxon>
        <taxon>Pezizales</taxon>
        <taxon>Ascobolaceae</taxon>
        <taxon>Ascobolus</taxon>
    </lineage>
</organism>
<evidence type="ECO:0000256" key="1">
    <source>
        <dbReference type="SAM" id="MobiDB-lite"/>
    </source>
</evidence>
<feature type="region of interest" description="Disordered" evidence="1">
    <location>
        <begin position="1"/>
        <end position="161"/>
    </location>
</feature>
<feature type="transmembrane region" description="Helical" evidence="2">
    <location>
        <begin position="315"/>
        <end position="337"/>
    </location>
</feature>
<dbReference type="AlphaFoldDB" id="A0A3N4ID80"/>
<protein>
    <submittedName>
        <fullName evidence="3">Uncharacterized protein</fullName>
    </submittedName>
</protein>
<feature type="compositionally biased region" description="Polar residues" evidence="1">
    <location>
        <begin position="76"/>
        <end position="150"/>
    </location>
</feature>
<proteinExistence type="predicted"/>
<feature type="transmembrane region" description="Helical" evidence="2">
    <location>
        <begin position="220"/>
        <end position="242"/>
    </location>
</feature>
<accession>A0A3N4ID80</accession>
<keyword evidence="4" id="KW-1185">Reference proteome</keyword>
<evidence type="ECO:0000256" key="2">
    <source>
        <dbReference type="SAM" id="Phobius"/>
    </source>
</evidence>